<evidence type="ECO:0000313" key="19">
    <source>
        <dbReference type="EMBL" id="OOZ42219.1"/>
    </source>
</evidence>
<keyword evidence="14 16" id="KW-0694">RNA-binding</keyword>
<dbReference type="SUPFAM" id="SSF50249">
    <property type="entry name" value="Nucleic acid-binding proteins"/>
    <property type="match status" value="1"/>
</dbReference>
<comment type="subunit">
    <text evidence="16">Component of the RNA degradosome, which is a multiprotein complex involved in RNA processing and mRNA degradation. Within the RNA degradosome, RNase E assembles into a homotetramer formed by a dimer of dimers.</text>
</comment>
<keyword evidence="11 16" id="KW-0378">Hydrolase</keyword>
<dbReference type="GO" id="GO:0008033">
    <property type="term" value="P:tRNA processing"/>
    <property type="evidence" value="ECO:0007669"/>
    <property type="project" value="UniProtKB-UniRule"/>
</dbReference>
<feature type="compositionally biased region" description="Low complexity" evidence="17">
    <location>
        <begin position="686"/>
        <end position="704"/>
    </location>
</feature>
<keyword evidence="20" id="KW-1185">Reference proteome</keyword>
<dbReference type="Gene3D" id="2.40.50.140">
    <property type="entry name" value="Nucleic acid-binding proteins"/>
    <property type="match status" value="1"/>
</dbReference>
<keyword evidence="3 16" id="KW-0963">Cytoplasm</keyword>
<dbReference type="GO" id="GO:0008270">
    <property type="term" value="F:zinc ion binding"/>
    <property type="evidence" value="ECO:0007669"/>
    <property type="project" value="UniProtKB-UniRule"/>
</dbReference>
<comment type="function">
    <text evidence="16">Endoribonuclease that plays a central role in RNA processing and decay. Required for the maturation of 5S and 16S rRNAs and the majority of tRNAs. Also involved in the degradation of most mRNAs.</text>
</comment>
<dbReference type="PROSITE" id="PS50126">
    <property type="entry name" value="S1"/>
    <property type="match status" value="1"/>
</dbReference>
<feature type="compositionally biased region" description="Basic and acidic residues" evidence="17">
    <location>
        <begin position="770"/>
        <end position="779"/>
    </location>
</feature>
<keyword evidence="8 16" id="KW-0479">Metal-binding</keyword>
<feature type="compositionally biased region" description="Basic and acidic residues" evidence="17">
    <location>
        <begin position="853"/>
        <end position="862"/>
    </location>
</feature>
<protein>
    <recommendedName>
        <fullName evidence="16">Ribonuclease E</fullName>
        <shortName evidence="16">RNase E</shortName>
        <ecNumber evidence="16">3.1.26.12</ecNumber>
    </recommendedName>
</protein>
<feature type="compositionally biased region" description="Basic and acidic residues" evidence="17">
    <location>
        <begin position="705"/>
        <end position="720"/>
    </location>
</feature>
<dbReference type="InterPro" id="IPR004659">
    <property type="entry name" value="RNase_E/G"/>
</dbReference>
<proteinExistence type="inferred from homology"/>
<feature type="domain" description="S1 motif" evidence="18">
    <location>
        <begin position="39"/>
        <end position="120"/>
    </location>
</feature>
<reference evidence="19 20" key="1">
    <citation type="submission" date="2016-11" db="EMBL/GenBank/DDBJ databases">
        <title>Mixed transmission modes and dynamic genome evolution in an obligate animal-bacterial symbiosis.</title>
        <authorList>
            <person name="Russell S.L."/>
            <person name="Corbett-Detig R.B."/>
            <person name="Cavanaugh C.M."/>
        </authorList>
    </citation>
    <scope>NUCLEOTIDE SEQUENCE [LARGE SCALE GENOMIC DNA]</scope>
    <source>
        <strain evidence="19">Sveles-Q1</strain>
    </source>
</reference>
<evidence type="ECO:0000256" key="3">
    <source>
        <dbReference type="ARBA" id="ARBA00022490"/>
    </source>
</evidence>
<keyword evidence="9 16" id="KW-0699">rRNA-binding</keyword>
<comment type="similarity">
    <text evidence="16">Belongs to the RNase E/G family. RNase E subfamily.</text>
</comment>
<comment type="similarity">
    <text evidence="1">Belongs to the RNase E/G family. RNase G subfamily.</text>
</comment>
<feature type="binding site" evidence="16">
    <location>
        <position position="404"/>
    </location>
    <ligand>
        <name>Zn(2+)</name>
        <dbReference type="ChEBI" id="CHEBI:29105"/>
        <note>ligand shared between dimeric partners</note>
    </ligand>
</feature>
<dbReference type="CDD" id="cd04453">
    <property type="entry name" value="S1_RNase_E"/>
    <property type="match status" value="1"/>
</dbReference>
<organism evidence="19 20">
    <name type="scientific">Solemya pervernicosa gill symbiont</name>
    <dbReference type="NCBI Taxonomy" id="642797"/>
    <lineage>
        <taxon>Bacteria</taxon>
        <taxon>Pseudomonadati</taxon>
        <taxon>Pseudomonadota</taxon>
        <taxon>Gammaproteobacteria</taxon>
        <taxon>sulfur-oxidizing symbionts</taxon>
    </lineage>
</organism>
<evidence type="ECO:0000256" key="9">
    <source>
        <dbReference type="ARBA" id="ARBA00022730"/>
    </source>
</evidence>
<dbReference type="GO" id="GO:0006364">
    <property type="term" value="P:rRNA processing"/>
    <property type="evidence" value="ECO:0007669"/>
    <property type="project" value="UniProtKB-UniRule"/>
</dbReference>
<dbReference type="RefSeq" id="WP_078482245.1">
    <property type="nucleotide sequence ID" value="NZ_MPRL01000002.1"/>
</dbReference>
<dbReference type="GO" id="GO:0009898">
    <property type="term" value="C:cytoplasmic side of plasma membrane"/>
    <property type="evidence" value="ECO:0007669"/>
    <property type="project" value="UniProtKB-UniRule"/>
</dbReference>
<evidence type="ECO:0000256" key="5">
    <source>
        <dbReference type="ARBA" id="ARBA00022552"/>
    </source>
</evidence>
<sequence length="882" mass="96957">MKRLLVNATQPEELRVAIVDGQRLYDLDIETATREQKKSNIYKGRVTRVEPSLEAAFIDYGAERHGFLPLKEIARSYFAEEATSGGGRVNIKDAIKEGQEVVVQIEKEERGNKGAALTTFISLAGRFLVLMPNNPRAGGVSRRIEGEDRSELRDAMSQLEIPEGMGLIVRTAGVGRSAEELQWDLDYLINLWTAIEKAASERAASFLIYQESNVIIRALRDNMRGDVGEILVDDQATYDEAHEFMSHVMPNNLSKLKLYQNAVPLFTRYQIESQIETAFNREVRLPSGGSIVIDPTEALISIDINSARATKGSDIEETALNTNVEAADEIARQLRLRDIGGLIVIDFIDMSPTRNQREVENRLRDALKMDRARVQVGRISRFGLLEMSRQRLRPSLGESSQDVCPRCSGQGTVRGVESLALAVLRLFEENAMKEKTGQLQAQLPVDVATFLLNEKRDAISTVEKRYGVALLIIPNPNMQTPQYEVTRIRSHEMPEQSDASYKMATAAEEEAPVAKRVEEKVTLEEPAVKRINQTAPKPEAKKIEPVEQPSSPGIIRRLFSNLFSPAKPEVKEEEEKKSRPSRNRGGRRNSGRGEGDSGRGQQRNRGQGGNRNKGDEKRGQGKPQGQRDNKEKQSAKKVESADGQPKNDAQNEARPQKEGSGSRRGRRGGRRRRGGGGNTQNKNEENSQSSENSNEQPQQSSNKPADTEKPARDNKPKRNDSAPAPESKQEVKSETPAAATVKSEKPAEKHVQTAPAQAPAASESKTQSSSEKRDEKPKEQAPQPKAAEKPAPTESKPEVAPAKPKQESEKPKPAAEAPKVSTPKSEAPKADTPKADTPKSTTPKAEPVQSEAPKAETAKSEKPAVAPSPSAAPTSGRDKGEA</sequence>
<gene>
    <name evidence="16" type="primary">rne</name>
    <name evidence="19" type="ORF">BOW53_01165</name>
</gene>
<feature type="binding site" evidence="16">
    <location>
        <position position="346"/>
    </location>
    <ligand>
        <name>Mg(2+)</name>
        <dbReference type="ChEBI" id="CHEBI:18420"/>
        <note>catalytic</note>
    </ligand>
</feature>
<feature type="binding site" evidence="16">
    <location>
        <position position="407"/>
    </location>
    <ligand>
        <name>Zn(2+)</name>
        <dbReference type="ChEBI" id="CHEBI:29105"/>
        <note>ligand shared between dimeric partners</note>
    </ligand>
</feature>
<evidence type="ECO:0000256" key="7">
    <source>
        <dbReference type="ARBA" id="ARBA00022722"/>
    </source>
</evidence>
<feature type="compositionally biased region" description="Basic residues" evidence="17">
    <location>
        <begin position="579"/>
        <end position="590"/>
    </location>
</feature>
<dbReference type="OrthoDB" id="9804278at2"/>
<dbReference type="AlphaFoldDB" id="A0A1T2LAT7"/>
<dbReference type="GO" id="GO:0005737">
    <property type="term" value="C:cytoplasm"/>
    <property type="evidence" value="ECO:0007669"/>
    <property type="project" value="UniProtKB-SubCell"/>
</dbReference>
<dbReference type="InterPro" id="IPR019307">
    <property type="entry name" value="RNA-bd_AU-1/RNase_E/G"/>
</dbReference>
<comment type="catalytic activity">
    <reaction evidence="16">
        <text>Endonucleolytic cleavage of single-stranded RNA in A- and U-rich regions.</text>
        <dbReference type="EC" id="3.1.26.12"/>
    </reaction>
</comment>
<evidence type="ECO:0000259" key="18">
    <source>
        <dbReference type="PROSITE" id="PS50126"/>
    </source>
</evidence>
<evidence type="ECO:0000256" key="14">
    <source>
        <dbReference type="ARBA" id="ARBA00022884"/>
    </source>
</evidence>
<keyword evidence="4 16" id="KW-0997">Cell inner membrane</keyword>
<dbReference type="NCBIfam" id="TIGR00757">
    <property type="entry name" value="RNaseEG"/>
    <property type="match status" value="1"/>
</dbReference>
<evidence type="ECO:0000256" key="1">
    <source>
        <dbReference type="ARBA" id="ARBA00005663"/>
    </source>
</evidence>
<dbReference type="PANTHER" id="PTHR30001">
    <property type="entry name" value="RIBONUCLEASE"/>
    <property type="match status" value="1"/>
</dbReference>
<evidence type="ECO:0000256" key="15">
    <source>
        <dbReference type="ARBA" id="ARBA00023136"/>
    </source>
</evidence>
<evidence type="ECO:0000256" key="6">
    <source>
        <dbReference type="ARBA" id="ARBA00022694"/>
    </source>
</evidence>
<dbReference type="Pfam" id="PF10150">
    <property type="entry name" value="RNase_E_G"/>
    <property type="match status" value="1"/>
</dbReference>
<keyword evidence="10 16" id="KW-0255">Endonuclease</keyword>
<accession>A0A1T2LAT7</accession>
<feature type="region of interest" description="Required for zinc-mediated homotetramerization and catalytic activity" evidence="16">
    <location>
        <begin position="404"/>
        <end position="407"/>
    </location>
</feature>
<feature type="compositionally biased region" description="Basic residues" evidence="17">
    <location>
        <begin position="663"/>
        <end position="674"/>
    </location>
</feature>
<feature type="compositionally biased region" description="Basic and acidic residues" evidence="17">
    <location>
        <begin position="826"/>
        <end position="837"/>
    </location>
</feature>
<keyword evidence="2 16" id="KW-1003">Cell membrane</keyword>
<comment type="caution">
    <text evidence="19">The sequence shown here is derived from an EMBL/GenBank/DDBJ whole genome shotgun (WGS) entry which is preliminary data.</text>
</comment>
<feature type="compositionally biased region" description="Basic and acidic residues" evidence="17">
    <location>
        <begin position="568"/>
        <end position="578"/>
    </location>
</feature>
<dbReference type="Pfam" id="PF20833">
    <property type="entry name" value="RNase_E_G_Thio"/>
    <property type="match status" value="1"/>
</dbReference>
<comment type="cofactor">
    <cofactor evidence="16">
        <name>Mg(2+)</name>
        <dbReference type="ChEBI" id="CHEBI:18420"/>
    </cofactor>
    <text evidence="16">Binds 1 Mg(2+) ion per subunit.</text>
</comment>
<keyword evidence="16" id="KW-0820">tRNA-binding</keyword>
<dbReference type="EC" id="3.1.26.12" evidence="16"/>
<evidence type="ECO:0000256" key="10">
    <source>
        <dbReference type="ARBA" id="ARBA00022759"/>
    </source>
</evidence>
<dbReference type="Proteomes" id="UP000191110">
    <property type="component" value="Unassembled WGS sequence"/>
</dbReference>
<comment type="subcellular location">
    <subcellularLocation>
        <location evidence="16">Cytoplasm</location>
    </subcellularLocation>
    <subcellularLocation>
        <location evidence="16">Cell inner membrane</location>
        <topology evidence="16">Peripheral membrane protein</topology>
        <orientation evidence="16">Cytoplasmic side</orientation>
    </subcellularLocation>
</comment>
<feature type="compositionally biased region" description="Low complexity" evidence="17">
    <location>
        <begin position="780"/>
        <end position="794"/>
    </location>
</feature>
<evidence type="ECO:0000256" key="11">
    <source>
        <dbReference type="ARBA" id="ARBA00022801"/>
    </source>
</evidence>
<feature type="compositionally biased region" description="Basic and acidic residues" evidence="17">
    <location>
        <begin position="612"/>
        <end position="640"/>
    </location>
</feature>
<feature type="region of interest" description="Disordered" evidence="17">
    <location>
        <begin position="528"/>
        <end position="882"/>
    </location>
</feature>
<dbReference type="EMBL" id="MPRL01000002">
    <property type="protein sequence ID" value="OOZ42219.1"/>
    <property type="molecule type" value="Genomic_DNA"/>
</dbReference>
<evidence type="ECO:0000256" key="2">
    <source>
        <dbReference type="ARBA" id="ARBA00022475"/>
    </source>
</evidence>
<dbReference type="InterPro" id="IPR012340">
    <property type="entry name" value="NA-bd_OB-fold"/>
</dbReference>
<feature type="compositionally biased region" description="Low complexity" evidence="17">
    <location>
        <begin position="863"/>
        <end position="875"/>
    </location>
</feature>
<dbReference type="GO" id="GO:0000049">
    <property type="term" value="F:tRNA binding"/>
    <property type="evidence" value="ECO:0007669"/>
    <property type="project" value="UniProtKB-KW"/>
</dbReference>
<dbReference type="GO" id="GO:0000287">
    <property type="term" value="F:magnesium ion binding"/>
    <property type="evidence" value="ECO:0007669"/>
    <property type="project" value="UniProtKB-UniRule"/>
</dbReference>
<evidence type="ECO:0000256" key="17">
    <source>
        <dbReference type="SAM" id="MobiDB-lite"/>
    </source>
</evidence>
<dbReference type="NCBIfam" id="NF008074">
    <property type="entry name" value="PRK10811.1"/>
    <property type="match status" value="1"/>
</dbReference>
<dbReference type="InterPro" id="IPR048583">
    <property type="entry name" value="RNase_E_G_thioredoxin-like"/>
</dbReference>
<evidence type="ECO:0000256" key="4">
    <source>
        <dbReference type="ARBA" id="ARBA00022519"/>
    </source>
</evidence>
<evidence type="ECO:0000256" key="8">
    <source>
        <dbReference type="ARBA" id="ARBA00022723"/>
    </source>
</evidence>
<keyword evidence="12 16" id="KW-0862">Zinc</keyword>
<dbReference type="PANTHER" id="PTHR30001:SF1">
    <property type="entry name" value="RIBONUCLEASE E_G-LIKE PROTEIN, CHLOROPLASTIC"/>
    <property type="match status" value="1"/>
</dbReference>
<name>A0A1T2LAT7_9GAMM</name>
<evidence type="ECO:0000256" key="13">
    <source>
        <dbReference type="ARBA" id="ARBA00022842"/>
    </source>
</evidence>
<feature type="compositionally biased region" description="Basic and acidic residues" evidence="17">
    <location>
        <begin position="804"/>
        <end position="813"/>
    </location>
</feature>
<dbReference type="InterPro" id="IPR028878">
    <property type="entry name" value="RNase_E"/>
</dbReference>
<keyword evidence="7 16" id="KW-0540">Nuclease</keyword>
<keyword evidence="15 16" id="KW-0472">Membrane</keyword>
<feature type="compositionally biased region" description="Basic and acidic residues" evidence="17">
    <location>
        <begin position="649"/>
        <end position="661"/>
    </location>
</feature>
<feature type="binding site" evidence="16">
    <location>
        <position position="303"/>
    </location>
    <ligand>
        <name>Mg(2+)</name>
        <dbReference type="ChEBI" id="CHEBI:18420"/>
        <note>catalytic</note>
    </ligand>
</feature>
<dbReference type="SMART" id="SM00316">
    <property type="entry name" value="S1"/>
    <property type="match status" value="1"/>
</dbReference>
<keyword evidence="13 16" id="KW-0460">Magnesium</keyword>
<dbReference type="HAMAP" id="MF_00970">
    <property type="entry name" value="RNase_E"/>
    <property type="match status" value="1"/>
</dbReference>
<dbReference type="GO" id="GO:0006402">
    <property type="term" value="P:mRNA catabolic process"/>
    <property type="evidence" value="ECO:0007669"/>
    <property type="project" value="UniProtKB-UniRule"/>
</dbReference>
<evidence type="ECO:0000256" key="12">
    <source>
        <dbReference type="ARBA" id="ARBA00022833"/>
    </source>
</evidence>
<dbReference type="GO" id="GO:0008995">
    <property type="term" value="F:ribonuclease E activity"/>
    <property type="evidence" value="ECO:0007669"/>
    <property type="project" value="UniProtKB-EC"/>
</dbReference>
<keyword evidence="6 16" id="KW-0819">tRNA processing</keyword>
<evidence type="ECO:0000313" key="20">
    <source>
        <dbReference type="Proteomes" id="UP000191110"/>
    </source>
</evidence>
<dbReference type="Pfam" id="PF00575">
    <property type="entry name" value="S1"/>
    <property type="match status" value="1"/>
</dbReference>
<evidence type="ECO:0000256" key="16">
    <source>
        <dbReference type="HAMAP-Rule" id="MF_00970"/>
    </source>
</evidence>
<dbReference type="GO" id="GO:0019843">
    <property type="term" value="F:rRNA binding"/>
    <property type="evidence" value="ECO:0007669"/>
    <property type="project" value="UniProtKB-KW"/>
</dbReference>
<feature type="compositionally biased region" description="Basic and acidic residues" evidence="17">
    <location>
        <begin position="742"/>
        <end position="751"/>
    </location>
</feature>
<keyword evidence="5 16" id="KW-0698">rRNA processing</keyword>
<dbReference type="FunFam" id="2.40.50.140:FF:000040">
    <property type="entry name" value="Ribonuclease E"/>
    <property type="match status" value="1"/>
</dbReference>
<dbReference type="Gene3D" id="3.40.1260.20">
    <property type="entry name" value="Ribonuclease E, catalytic domain"/>
    <property type="match status" value="1"/>
</dbReference>
<comment type="cofactor">
    <cofactor evidence="16">
        <name>Zn(2+)</name>
        <dbReference type="ChEBI" id="CHEBI:29105"/>
    </cofactor>
    <text evidence="16">Binds 2 Zn(2+) ions per homotetramer.</text>
</comment>
<dbReference type="InterPro" id="IPR003029">
    <property type="entry name" value="S1_domain"/>
</dbReference>